<dbReference type="Pfam" id="PF00236">
    <property type="entry name" value="Hormone_6"/>
    <property type="match status" value="1"/>
</dbReference>
<gene>
    <name evidence="8" type="ORF">GDO81_007943</name>
</gene>
<feature type="chain" id="PRO_5043095507" description="Glycoprotein hormones alpha chain" evidence="7">
    <location>
        <begin position="25"/>
        <end position="121"/>
    </location>
</feature>
<dbReference type="GO" id="GO:0005615">
    <property type="term" value="C:extracellular space"/>
    <property type="evidence" value="ECO:0007669"/>
    <property type="project" value="TreeGrafter"/>
</dbReference>
<comment type="caution">
    <text evidence="8">The sequence shown here is derived from an EMBL/GenBank/DDBJ whole genome shotgun (WGS) entry which is preliminary data.</text>
</comment>
<dbReference type="PROSITE" id="PS00779">
    <property type="entry name" value="GLYCO_HORMONE_ALPHA_1"/>
    <property type="match status" value="1"/>
</dbReference>
<keyword evidence="4 7" id="KW-0372">Hormone</keyword>
<reference evidence="8" key="1">
    <citation type="thesis" date="2020" institute="ProQuest LLC" country="789 East Eisenhower Parkway, Ann Arbor, MI, USA">
        <title>Comparative Genomics and Chromosome Evolution.</title>
        <authorList>
            <person name="Mudd A.B."/>
        </authorList>
    </citation>
    <scope>NUCLEOTIDE SEQUENCE</scope>
    <source>
        <strain evidence="8">237g6f4</strain>
        <tissue evidence="8">Blood</tissue>
    </source>
</reference>
<dbReference type="FunFam" id="2.10.90.10:FF:000011">
    <property type="entry name" value="Glycoprotein hormones alpha chain"/>
    <property type="match status" value="1"/>
</dbReference>
<evidence type="ECO:0000313" key="8">
    <source>
        <dbReference type="EMBL" id="KAG8582172.1"/>
    </source>
</evidence>
<dbReference type="SMART" id="SM00067">
    <property type="entry name" value="GHA"/>
    <property type="match status" value="1"/>
</dbReference>
<dbReference type="PRINTS" id="PR00274">
    <property type="entry name" value="GLYCOHORMONE"/>
</dbReference>
<dbReference type="PANTHER" id="PTHR11509:SF0">
    <property type="entry name" value="GLYCOPROTEIN HORMONES ALPHA CHAIN"/>
    <property type="match status" value="1"/>
</dbReference>
<dbReference type="PROSITE" id="PS00780">
    <property type="entry name" value="GLYCO_HORMONE_ALPHA_2"/>
    <property type="match status" value="1"/>
</dbReference>
<evidence type="ECO:0000256" key="5">
    <source>
        <dbReference type="ARBA" id="ARBA00023157"/>
    </source>
</evidence>
<dbReference type="AlphaFoldDB" id="A0AAV7CCK1"/>
<dbReference type="InterPro" id="IPR000476">
    <property type="entry name" value="Glyco_hormone"/>
</dbReference>
<dbReference type="PANTHER" id="PTHR11509">
    <property type="entry name" value="GLYCOPROTEIN HORMONE ALPHA CHAIN"/>
    <property type="match status" value="1"/>
</dbReference>
<evidence type="ECO:0000256" key="2">
    <source>
        <dbReference type="ARBA" id="ARBA00009128"/>
    </source>
</evidence>
<evidence type="ECO:0000256" key="1">
    <source>
        <dbReference type="ARBA" id="ARBA00004613"/>
    </source>
</evidence>
<evidence type="ECO:0000256" key="6">
    <source>
        <dbReference type="ARBA" id="ARBA00023180"/>
    </source>
</evidence>
<comment type="subunit">
    <text evidence="7">Heterodimer of an alpha and a beta chain.</text>
</comment>
<dbReference type="GO" id="GO:0006590">
    <property type="term" value="P:thyroid hormone generation"/>
    <property type="evidence" value="ECO:0007669"/>
    <property type="project" value="TreeGrafter"/>
</dbReference>
<protein>
    <recommendedName>
        <fullName evidence="7">Glycoprotein hormones alpha chain</fullName>
    </recommendedName>
</protein>
<dbReference type="Proteomes" id="UP000824782">
    <property type="component" value="Unassembled WGS sequence"/>
</dbReference>
<evidence type="ECO:0000313" key="9">
    <source>
        <dbReference type="Proteomes" id="UP000824782"/>
    </source>
</evidence>
<keyword evidence="3 7" id="KW-0964">Secreted</keyword>
<sequence>MDCYGKYIAVALVFFSVCMHVMHSFPEENLLAPGCPECRLKENSYFSKMGKGPIFQCSGCCFSRAYPTPMRSKKTMLVPKNITSEAKCCVAKTQYRVTLMDTVKIENHTACHCSTCLYHKS</sequence>
<dbReference type="PROSITE" id="PS50277">
    <property type="entry name" value="GLYCO_HORMONE_ALPHA_3"/>
    <property type="match status" value="1"/>
</dbReference>
<comment type="subcellular location">
    <subcellularLocation>
        <location evidence="1 7">Secreted</location>
    </subcellularLocation>
</comment>
<dbReference type="Gene3D" id="2.10.90.10">
    <property type="entry name" value="Cystine-knot cytokines"/>
    <property type="match status" value="1"/>
</dbReference>
<evidence type="ECO:0000256" key="7">
    <source>
        <dbReference type="RuleBase" id="RU362129"/>
    </source>
</evidence>
<name>A0AAV7CCK1_ENGPU</name>
<dbReference type="SUPFAM" id="SSF57501">
    <property type="entry name" value="Cystine-knot cytokines"/>
    <property type="match status" value="1"/>
</dbReference>
<organism evidence="8 9">
    <name type="scientific">Engystomops pustulosus</name>
    <name type="common">Tungara frog</name>
    <name type="synonym">Physalaemus pustulosus</name>
    <dbReference type="NCBI Taxonomy" id="76066"/>
    <lineage>
        <taxon>Eukaryota</taxon>
        <taxon>Metazoa</taxon>
        <taxon>Chordata</taxon>
        <taxon>Craniata</taxon>
        <taxon>Vertebrata</taxon>
        <taxon>Euteleostomi</taxon>
        <taxon>Amphibia</taxon>
        <taxon>Batrachia</taxon>
        <taxon>Anura</taxon>
        <taxon>Neobatrachia</taxon>
        <taxon>Hyloidea</taxon>
        <taxon>Leptodactylidae</taxon>
        <taxon>Leiuperinae</taxon>
        <taxon>Engystomops</taxon>
    </lineage>
</organism>
<evidence type="ECO:0000256" key="4">
    <source>
        <dbReference type="ARBA" id="ARBA00022702"/>
    </source>
</evidence>
<evidence type="ECO:0000256" key="3">
    <source>
        <dbReference type="ARBA" id="ARBA00022525"/>
    </source>
</evidence>
<comment type="similarity">
    <text evidence="2 7">Belongs to the glycoprotein hormones subunit alpha family.</text>
</comment>
<keyword evidence="5" id="KW-1015">Disulfide bond</keyword>
<feature type="signal peptide" evidence="7">
    <location>
        <begin position="1"/>
        <end position="24"/>
    </location>
</feature>
<accession>A0AAV7CCK1</accession>
<keyword evidence="9" id="KW-1185">Reference proteome</keyword>
<keyword evidence="7" id="KW-0732">Signal</keyword>
<keyword evidence="6 7" id="KW-0325">Glycoprotein</keyword>
<proteinExistence type="inferred from homology"/>
<dbReference type="GO" id="GO:0016914">
    <property type="term" value="C:follicle-stimulating hormone complex"/>
    <property type="evidence" value="ECO:0007669"/>
    <property type="project" value="TreeGrafter"/>
</dbReference>
<dbReference type="GO" id="GO:0010893">
    <property type="term" value="P:positive regulation of steroid biosynthetic process"/>
    <property type="evidence" value="ECO:0007669"/>
    <property type="project" value="TreeGrafter"/>
</dbReference>
<dbReference type="EMBL" id="WNYA01000003">
    <property type="protein sequence ID" value="KAG8582172.1"/>
    <property type="molecule type" value="Genomic_DNA"/>
</dbReference>
<dbReference type="GO" id="GO:0016913">
    <property type="term" value="F:follicle-stimulating hormone activity"/>
    <property type="evidence" value="ECO:0007669"/>
    <property type="project" value="TreeGrafter"/>
</dbReference>
<dbReference type="InterPro" id="IPR029034">
    <property type="entry name" value="Cystine-knot_cytokine"/>
</dbReference>